<comment type="caution">
    <text evidence="1">The sequence shown here is derived from an EMBL/GenBank/DDBJ whole genome shotgun (WGS) entry which is preliminary data.</text>
</comment>
<name>A0ACC3A264_9EURO</name>
<accession>A0ACC3A264</accession>
<dbReference type="EMBL" id="JAPDRQ010000128">
    <property type="protein sequence ID" value="KAJ9654200.1"/>
    <property type="molecule type" value="Genomic_DNA"/>
</dbReference>
<evidence type="ECO:0000313" key="1">
    <source>
        <dbReference type="EMBL" id="KAJ9654200.1"/>
    </source>
</evidence>
<organism evidence="1 2">
    <name type="scientific">Neophaeococcomyces mojaviensis</name>
    <dbReference type="NCBI Taxonomy" id="3383035"/>
    <lineage>
        <taxon>Eukaryota</taxon>
        <taxon>Fungi</taxon>
        <taxon>Dikarya</taxon>
        <taxon>Ascomycota</taxon>
        <taxon>Pezizomycotina</taxon>
        <taxon>Eurotiomycetes</taxon>
        <taxon>Chaetothyriomycetidae</taxon>
        <taxon>Chaetothyriales</taxon>
        <taxon>Chaetothyriales incertae sedis</taxon>
        <taxon>Neophaeococcomyces</taxon>
    </lineage>
</organism>
<keyword evidence="2" id="KW-1185">Reference proteome</keyword>
<protein>
    <submittedName>
        <fullName evidence="1">Uncharacterized protein</fullName>
    </submittedName>
</protein>
<sequence length="194" mass="21658">MPDNSMPPTPPASRKGTWQQPAVDDEPVVERPGVERQDTTSTQESKQDEDSSSPSQTRQASKEAAQIPTNMPVTAQPRTKEHPNTGHGGKQHRRRKNRSTPNPGHTFGTVHASNDVRIIFGNSGDCSFHENMPQHKYGETYLKDRVKFLAGDVSERVALEFMCGEMPVAPTAEPEEYESGHHHRGNFSARDFRK</sequence>
<evidence type="ECO:0000313" key="2">
    <source>
        <dbReference type="Proteomes" id="UP001172386"/>
    </source>
</evidence>
<dbReference type="Proteomes" id="UP001172386">
    <property type="component" value="Unassembled WGS sequence"/>
</dbReference>
<proteinExistence type="predicted"/>
<reference evidence="1" key="1">
    <citation type="submission" date="2022-10" db="EMBL/GenBank/DDBJ databases">
        <title>Culturing micro-colonial fungi from biological soil crusts in the Mojave desert and describing Neophaeococcomyces mojavensis, and introducing the new genera and species Taxawa tesnikishii.</title>
        <authorList>
            <person name="Kurbessoian T."/>
            <person name="Stajich J.E."/>
        </authorList>
    </citation>
    <scope>NUCLEOTIDE SEQUENCE</scope>
    <source>
        <strain evidence="1">JES_112</strain>
    </source>
</reference>
<gene>
    <name evidence="1" type="ORF">H2198_006716</name>
</gene>